<dbReference type="PROSITE" id="PS51257">
    <property type="entry name" value="PROKAR_LIPOPROTEIN"/>
    <property type="match status" value="1"/>
</dbReference>
<sequence>MKKAIFWGALCTSCLGLMACSDAPEHVVKAPLVEVIQLPQRNNSDVQTFPAVVRAKDLTHLGFRISGEIATLPVKNGQQVKQGEVLATLDATNYTLAVQDRKAKVDLSKVQMERSKVMVAQGNMAKSMYDELEAQYRMALAEYNIAKTNLAYVDLVAPFDGIISKVVLENHETVQPGASVVEMHRIDKVELSIDLPDYVVATARRSEDETENRSLDIDVTLDSYRGETFKAKYIEHTAEQSATEKTYKLILEMPLLTNKPALQGMAGSIELDMSRLNLQFKENFLVPGEAVLVPDSIDLTTGKRVLWRLKPDNTVEQISVIVGGVKGKLLEVSGDLTEGDMIITRGQNYLVDGMQVIVKKEGSDAS</sequence>
<feature type="chain" id="PRO_5041251259" evidence="2">
    <location>
        <begin position="20"/>
        <end position="366"/>
    </location>
</feature>
<dbReference type="GO" id="GO:1990281">
    <property type="term" value="C:efflux pump complex"/>
    <property type="evidence" value="ECO:0007669"/>
    <property type="project" value="TreeGrafter"/>
</dbReference>
<dbReference type="InterPro" id="IPR006143">
    <property type="entry name" value="RND_pump_MFP"/>
</dbReference>
<dbReference type="GO" id="GO:0015562">
    <property type="term" value="F:efflux transmembrane transporter activity"/>
    <property type="evidence" value="ECO:0007669"/>
    <property type="project" value="TreeGrafter"/>
</dbReference>
<reference evidence="4 5" key="1">
    <citation type="journal article" date="2013" name="Antonie Van Leeuwenhoek">
        <title>Echinimonas agarilytica gen. nov., sp. nov., a new gammaproteobacterium isolated from the sea urchin Strongylocentrotus intermedius.</title>
        <authorList>
            <person name="Nedashkovskaya O.I."/>
            <person name="Stenkova A.M."/>
            <person name="Zhukova N.V."/>
            <person name="Van Trappen S."/>
            <person name="Lee J.S."/>
            <person name="Kim S.B."/>
        </authorList>
    </citation>
    <scope>NUCLEOTIDE SEQUENCE [LARGE SCALE GENOMIC DNA]</scope>
    <source>
        <strain evidence="4 5">KMM 6351</strain>
    </source>
</reference>
<dbReference type="InterPro" id="IPR058647">
    <property type="entry name" value="BSH_CzcB-like"/>
</dbReference>
<protein>
    <submittedName>
        <fullName evidence="4">Efflux RND transporter periplasmic adaptor subunit</fullName>
    </submittedName>
</protein>
<dbReference type="SUPFAM" id="SSF111369">
    <property type="entry name" value="HlyD-like secretion proteins"/>
    <property type="match status" value="1"/>
</dbReference>
<comment type="similarity">
    <text evidence="1">Belongs to the membrane fusion protein (MFP) (TC 8.A.1) family.</text>
</comment>
<dbReference type="Proteomes" id="UP001165393">
    <property type="component" value="Unassembled WGS sequence"/>
</dbReference>
<accession>A0AA42B6Q1</accession>
<feature type="domain" description="CzcB-like barrel-sandwich hybrid" evidence="3">
    <location>
        <begin position="59"/>
        <end position="181"/>
    </location>
</feature>
<dbReference type="AlphaFoldDB" id="A0AA42B6Q1"/>
<dbReference type="Gene3D" id="2.40.50.100">
    <property type="match status" value="1"/>
</dbReference>
<dbReference type="EMBL" id="JAMQGP010000002">
    <property type="protein sequence ID" value="MCM2678925.1"/>
    <property type="molecule type" value="Genomic_DNA"/>
</dbReference>
<proteinExistence type="inferred from homology"/>
<evidence type="ECO:0000256" key="1">
    <source>
        <dbReference type="ARBA" id="ARBA00009477"/>
    </source>
</evidence>
<dbReference type="RefSeq" id="WP_251260296.1">
    <property type="nucleotide sequence ID" value="NZ_JAMQGP010000002.1"/>
</dbReference>
<dbReference type="Pfam" id="PF25973">
    <property type="entry name" value="BSH_CzcB"/>
    <property type="match status" value="1"/>
</dbReference>
<evidence type="ECO:0000259" key="3">
    <source>
        <dbReference type="Pfam" id="PF25973"/>
    </source>
</evidence>
<dbReference type="Gene3D" id="2.40.30.170">
    <property type="match status" value="1"/>
</dbReference>
<evidence type="ECO:0000256" key="2">
    <source>
        <dbReference type="SAM" id="SignalP"/>
    </source>
</evidence>
<evidence type="ECO:0000313" key="4">
    <source>
        <dbReference type="EMBL" id="MCM2678925.1"/>
    </source>
</evidence>
<comment type="caution">
    <text evidence="4">The sequence shown here is derived from an EMBL/GenBank/DDBJ whole genome shotgun (WGS) entry which is preliminary data.</text>
</comment>
<dbReference type="NCBIfam" id="TIGR01730">
    <property type="entry name" value="RND_mfp"/>
    <property type="match status" value="1"/>
</dbReference>
<feature type="signal peptide" evidence="2">
    <location>
        <begin position="1"/>
        <end position="19"/>
    </location>
</feature>
<dbReference type="Gene3D" id="2.40.420.20">
    <property type="match status" value="1"/>
</dbReference>
<name>A0AA42B6Q1_9GAMM</name>
<evidence type="ECO:0000313" key="5">
    <source>
        <dbReference type="Proteomes" id="UP001165393"/>
    </source>
</evidence>
<dbReference type="Gene3D" id="1.10.287.470">
    <property type="entry name" value="Helix hairpin bin"/>
    <property type="match status" value="1"/>
</dbReference>
<organism evidence="4 5">
    <name type="scientific">Echinimonas agarilytica</name>
    <dbReference type="NCBI Taxonomy" id="1215918"/>
    <lineage>
        <taxon>Bacteria</taxon>
        <taxon>Pseudomonadati</taxon>
        <taxon>Pseudomonadota</taxon>
        <taxon>Gammaproteobacteria</taxon>
        <taxon>Alteromonadales</taxon>
        <taxon>Echinimonadaceae</taxon>
        <taxon>Echinimonas</taxon>
    </lineage>
</organism>
<dbReference type="PANTHER" id="PTHR30469">
    <property type="entry name" value="MULTIDRUG RESISTANCE PROTEIN MDTA"/>
    <property type="match status" value="1"/>
</dbReference>
<gene>
    <name evidence="4" type="ORF">NAF29_04450</name>
</gene>
<dbReference type="PANTHER" id="PTHR30469:SF20">
    <property type="entry name" value="EFFLUX RND TRANSPORTER PERIPLASMIC ADAPTOR SUBUNIT"/>
    <property type="match status" value="1"/>
</dbReference>
<keyword evidence="5" id="KW-1185">Reference proteome</keyword>
<keyword evidence="2" id="KW-0732">Signal</keyword>